<evidence type="ECO:0000313" key="8">
    <source>
        <dbReference type="EMBL" id="MFD2257293.1"/>
    </source>
</evidence>
<dbReference type="Gene3D" id="3.40.720.10">
    <property type="entry name" value="Alkaline Phosphatase, subunit A"/>
    <property type="match status" value="1"/>
</dbReference>
<feature type="domain" description="Sulfatase N-terminal" evidence="7">
    <location>
        <begin position="280"/>
        <end position="548"/>
    </location>
</feature>
<keyword evidence="8" id="KW-0808">Transferase</keyword>
<reference evidence="9" key="1">
    <citation type="journal article" date="2019" name="Int. J. Syst. Evol. Microbiol.">
        <title>The Global Catalogue of Microorganisms (GCM) 10K type strain sequencing project: providing services to taxonomists for standard genome sequencing and annotation.</title>
        <authorList>
            <consortium name="The Broad Institute Genomics Platform"/>
            <consortium name="The Broad Institute Genome Sequencing Center for Infectious Disease"/>
            <person name="Wu L."/>
            <person name="Ma J."/>
        </authorList>
    </citation>
    <scope>NUCLEOTIDE SEQUENCE [LARGE SCALE GENOMIC DNA]</scope>
    <source>
        <strain evidence="9">CGMCC 4.7106</strain>
    </source>
</reference>
<dbReference type="InterPro" id="IPR000917">
    <property type="entry name" value="Sulfatase_N"/>
</dbReference>
<sequence length="647" mass="73231">MRKFLSSIPARFALVAFCLFLAFSLLSRFALFLSAWREISFDLSLPEAFAVGMGYDVASAIFAAAPWLLLGILMPGKWLQKRWMKYLLAGLAVIYCGLLIFITTAEWFFWEEFGARFNFIAVDYLIWTQEVWGNISESYPMAAILPGILLLAISVVYGLRKMGLFNFMENAPTSLHHRLSALAILLLIPFLTTRLVSQSAIPTFGNQYHLEIAKNGCWSFFAAFKQMELDYQRWYLELPGNAALSATKRMLVTENEKAYSDLTEDLSRTIHSDKDEKDWNIILVCMESMSGDFMSYTGNKERLTPNLDRLAENSIFFENLYATGTRTVRGMEALTLNLPPTPGQAIIYRPEGTNLKTTFGPFLDRDYDCGFFYGGDGRFDFMNRYFSTAGCRVVDSNAWKKSDTTFKTAWGACDEDLFNKAISEADKDFSKGKPFNFFCMTTSNHRPYDFPAGRIDLTPADRRAGAVKYADWAIGDFIAKASGKPWFGRTLFVIVSDHCASSAGKEDIDVTKYRIPGIIYNPGLIGKKKITKLASQIDVMPTVLGLLNWNYQTLGYGFDYLSPAIESVPERSFVSNYQKIAMITRNSMTILKPNKKHSSYNCLLETGELSFMDHNTEKYHSLLHDTTAYYQSASWLFGSGKLKRNAQ</sequence>
<gene>
    <name evidence="8" type="ORF">ACFSSA_11460</name>
</gene>
<evidence type="ECO:0000313" key="9">
    <source>
        <dbReference type="Proteomes" id="UP001597375"/>
    </source>
</evidence>
<evidence type="ECO:0000256" key="3">
    <source>
        <dbReference type="ARBA" id="ARBA00022692"/>
    </source>
</evidence>
<dbReference type="EMBL" id="JBHUIT010000026">
    <property type="protein sequence ID" value="MFD2257293.1"/>
    <property type="molecule type" value="Genomic_DNA"/>
</dbReference>
<evidence type="ECO:0000256" key="5">
    <source>
        <dbReference type="ARBA" id="ARBA00023136"/>
    </source>
</evidence>
<keyword evidence="3 6" id="KW-0812">Transmembrane</keyword>
<organism evidence="8 9">
    <name type="scientific">Luteolibacter algae</name>
    <dbReference type="NCBI Taxonomy" id="454151"/>
    <lineage>
        <taxon>Bacteria</taxon>
        <taxon>Pseudomonadati</taxon>
        <taxon>Verrucomicrobiota</taxon>
        <taxon>Verrucomicrobiia</taxon>
        <taxon>Verrucomicrobiales</taxon>
        <taxon>Verrucomicrobiaceae</taxon>
        <taxon>Luteolibacter</taxon>
    </lineage>
</organism>
<dbReference type="PANTHER" id="PTHR47371">
    <property type="entry name" value="LIPOTEICHOIC ACID SYNTHASE"/>
    <property type="match status" value="1"/>
</dbReference>
<dbReference type="Pfam" id="PF00884">
    <property type="entry name" value="Sulfatase"/>
    <property type="match status" value="1"/>
</dbReference>
<keyword evidence="5 6" id="KW-0472">Membrane</keyword>
<feature type="transmembrane region" description="Helical" evidence="6">
    <location>
        <begin position="179"/>
        <end position="197"/>
    </location>
</feature>
<dbReference type="InterPro" id="IPR050448">
    <property type="entry name" value="OpgB/LTA_synthase_biosynth"/>
</dbReference>
<accession>A0ABW5D892</accession>
<evidence type="ECO:0000259" key="7">
    <source>
        <dbReference type="Pfam" id="PF00884"/>
    </source>
</evidence>
<proteinExistence type="predicted"/>
<evidence type="ECO:0000256" key="6">
    <source>
        <dbReference type="SAM" id="Phobius"/>
    </source>
</evidence>
<name>A0ABW5D892_9BACT</name>
<keyword evidence="4 6" id="KW-1133">Transmembrane helix</keyword>
<feature type="transmembrane region" description="Helical" evidence="6">
    <location>
        <begin position="86"/>
        <end position="110"/>
    </location>
</feature>
<dbReference type="Gene3D" id="3.30.1120.80">
    <property type="match status" value="1"/>
</dbReference>
<dbReference type="SUPFAM" id="SSF53649">
    <property type="entry name" value="Alkaline phosphatase-like"/>
    <property type="match status" value="1"/>
</dbReference>
<evidence type="ECO:0000256" key="1">
    <source>
        <dbReference type="ARBA" id="ARBA00004651"/>
    </source>
</evidence>
<keyword evidence="9" id="KW-1185">Reference proteome</keyword>
<dbReference type="PANTHER" id="PTHR47371:SF3">
    <property type="entry name" value="PHOSPHOGLYCEROL TRANSFERASE I"/>
    <property type="match status" value="1"/>
</dbReference>
<keyword evidence="2" id="KW-1003">Cell membrane</keyword>
<feature type="transmembrane region" description="Helical" evidence="6">
    <location>
        <begin position="48"/>
        <end position="74"/>
    </location>
</feature>
<feature type="transmembrane region" description="Helical" evidence="6">
    <location>
        <begin position="12"/>
        <end position="36"/>
    </location>
</feature>
<dbReference type="InterPro" id="IPR017850">
    <property type="entry name" value="Alkaline_phosphatase_core_sf"/>
</dbReference>
<dbReference type="Proteomes" id="UP001597375">
    <property type="component" value="Unassembled WGS sequence"/>
</dbReference>
<dbReference type="RefSeq" id="WP_386820579.1">
    <property type="nucleotide sequence ID" value="NZ_JBHUIT010000026.1"/>
</dbReference>
<comment type="caution">
    <text evidence="8">The sequence shown here is derived from an EMBL/GenBank/DDBJ whole genome shotgun (WGS) entry which is preliminary data.</text>
</comment>
<dbReference type="InterPro" id="IPR012160">
    <property type="entry name" value="LtaS-like"/>
</dbReference>
<evidence type="ECO:0000256" key="4">
    <source>
        <dbReference type="ARBA" id="ARBA00022989"/>
    </source>
</evidence>
<protein>
    <submittedName>
        <fullName evidence="8">LTA synthase family protein</fullName>
        <ecNumber evidence="8">2.7.8.-</ecNumber>
    </submittedName>
</protein>
<dbReference type="CDD" id="cd16015">
    <property type="entry name" value="LTA_synthase"/>
    <property type="match status" value="1"/>
</dbReference>
<feature type="transmembrane region" description="Helical" evidence="6">
    <location>
        <begin position="139"/>
        <end position="159"/>
    </location>
</feature>
<dbReference type="EC" id="2.7.8.-" evidence="8"/>
<comment type="subcellular location">
    <subcellularLocation>
        <location evidence="1">Cell membrane</location>
        <topology evidence="1">Multi-pass membrane protein</topology>
    </subcellularLocation>
</comment>
<dbReference type="GO" id="GO:0016740">
    <property type="term" value="F:transferase activity"/>
    <property type="evidence" value="ECO:0007669"/>
    <property type="project" value="UniProtKB-KW"/>
</dbReference>
<evidence type="ECO:0000256" key="2">
    <source>
        <dbReference type="ARBA" id="ARBA00022475"/>
    </source>
</evidence>
<dbReference type="PIRSF" id="PIRSF005091">
    <property type="entry name" value="Mmb_sulf_HI1246"/>
    <property type="match status" value="1"/>
</dbReference>